<dbReference type="InterPro" id="IPR056884">
    <property type="entry name" value="NPHP3-like_N"/>
</dbReference>
<reference evidence="4" key="2">
    <citation type="submission" date="2015-01" db="EMBL/GenBank/DDBJ databases">
        <title>Evolutionary Origins and Diversification of the Mycorrhizal Mutualists.</title>
        <authorList>
            <consortium name="DOE Joint Genome Institute"/>
            <consortium name="Mycorrhizal Genomics Consortium"/>
            <person name="Kohler A."/>
            <person name="Kuo A."/>
            <person name="Nagy L.G."/>
            <person name="Floudas D."/>
            <person name="Copeland A."/>
            <person name="Barry K.W."/>
            <person name="Cichocki N."/>
            <person name="Veneault-Fourrey C."/>
            <person name="LaButti K."/>
            <person name="Lindquist E.A."/>
            <person name="Lipzen A."/>
            <person name="Lundell T."/>
            <person name="Morin E."/>
            <person name="Murat C."/>
            <person name="Riley R."/>
            <person name="Ohm R."/>
            <person name="Sun H."/>
            <person name="Tunlid A."/>
            <person name="Henrissat B."/>
            <person name="Grigoriev I.V."/>
            <person name="Hibbett D.S."/>
            <person name="Martin F."/>
        </authorList>
    </citation>
    <scope>NUCLEOTIDE SEQUENCE [LARGE SCALE GENOMIC DNA]</scope>
    <source>
        <strain evidence="4">Zn</strain>
    </source>
</reference>
<dbReference type="OrthoDB" id="341259at2759"/>
<dbReference type="PROSITE" id="PS50837">
    <property type="entry name" value="NACHT"/>
    <property type="match status" value="1"/>
</dbReference>
<evidence type="ECO:0000259" key="2">
    <source>
        <dbReference type="PROSITE" id="PS50837"/>
    </source>
</evidence>
<dbReference type="InterPro" id="IPR027417">
    <property type="entry name" value="P-loop_NTPase"/>
</dbReference>
<dbReference type="PANTHER" id="PTHR10039">
    <property type="entry name" value="AMELOGENIN"/>
    <property type="match status" value="1"/>
</dbReference>
<evidence type="ECO:0000313" key="4">
    <source>
        <dbReference type="Proteomes" id="UP000054321"/>
    </source>
</evidence>
<proteinExistence type="predicted"/>
<dbReference type="SUPFAM" id="SSF52540">
    <property type="entry name" value="P-loop containing nucleoside triphosphate hydrolases"/>
    <property type="match status" value="1"/>
</dbReference>
<organism evidence="3 4">
    <name type="scientific">Oidiodendron maius (strain Zn)</name>
    <dbReference type="NCBI Taxonomy" id="913774"/>
    <lineage>
        <taxon>Eukaryota</taxon>
        <taxon>Fungi</taxon>
        <taxon>Dikarya</taxon>
        <taxon>Ascomycota</taxon>
        <taxon>Pezizomycotina</taxon>
        <taxon>Leotiomycetes</taxon>
        <taxon>Leotiomycetes incertae sedis</taxon>
        <taxon>Myxotrichaceae</taxon>
        <taxon>Oidiodendron</taxon>
    </lineage>
</organism>
<dbReference type="HOGENOM" id="CLU_002341_7_0_1"/>
<dbReference type="AlphaFoldDB" id="A0A0C3D1V8"/>
<dbReference type="Gene3D" id="3.40.50.300">
    <property type="entry name" value="P-loop containing nucleotide triphosphate hydrolases"/>
    <property type="match status" value="1"/>
</dbReference>
<dbReference type="EMBL" id="KN832872">
    <property type="protein sequence ID" value="KIN05224.1"/>
    <property type="molecule type" value="Genomic_DNA"/>
</dbReference>
<evidence type="ECO:0000313" key="3">
    <source>
        <dbReference type="EMBL" id="KIN05224.1"/>
    </source>
</evidence>
<evidence type="ECO:0000256" key="1">
    <source>
        <dbReference type="ARBA" id="ARBA00022737"/>
    </source>
</evidence>
<accession>A0A0C3D1V8</accession>
<dbReference type="Pfam" id="PF25053">
    <property type="entry name" value="DUF7791"/>
    <property type="match status" value="1"/>
</dbReference>
<dbReference type="STRING" id="913774.A0A0C3D1V8"/>
<sequence>MHSGIKLAKQSQQALSKTFQGDIAHDKATSQSTSTESVFKCSDEEKYTWLKAFEVQLEKLDHEVSRIQKDQQLLLSLWFDTINMRQDNLSDAHKSTFSWIFKRSLPDMSQEVHFSSWLQGESQIFWINGKAGSGKSTLMKFLTGHPQTYRLLRIWAGDQDLITAQFFFWNSGTVLQKSQIGLLRSLLFEILRQCPELLCHSFDSKEDYSASSMDHYFNDMSTWSREELLWAYRCLVQHKASTKFCFFIDGLDEYKAECEQDHRDLVKTLRILATLPHIKLCLSSRPWTEFGDAFGTSTQWVLQLENLTKQDIYQYVSDKLMAHDQYQKLSQTNAGYSDLIDEVVQKAQGVFLWVFLVVRDLLDGLTYNDTVQTMHLRLKQFPEDLESYFQHMIDSIPKFYRKQTAQTFRIALSREEPLLLLTYAFLDDIAEDPSLGLAGTDIKLTPSAVAGKYDTMRRRLDGRCKGLVEVVTYKSSMNDMNWHQVDFLHRTVRDYLLRSDI</sequence>
<name>A0A0C3D1V8_OIDMZ</name>
<protein>
    <recommendedName>
        <fullName evidence="2">NACHT domain-containing protein</fullName>
    </recommendedName>
</protein>
<gene>
    <name evidence="3" type="ORF">OIDMADRAFT_116309</name>
</gene>
<dbReference type="InterPro" id="IPR007111">
    <property type="entry name" value="NACHT_NTPase"/>
</dbReference>
<dbReference type="Pfam" id="PF24883">
    <property type="entry name" value="NPHP3_N"/>
    <property type="match status" value="1"/>
</dbReference>
<reference evidence="3 4" key="1">
    <citation type="submission" date="2014-04" db="EMBL/GenBank/DDBJ databases">
        <authorList>
            <consortium name="DOE Joint Genome Institute"/>
            <person name="Kuo A."/>
            <person name="Martino E."/>
            <person name="Perotto S."/>
            <person name="Kohler A."/>
            <person name="Nagy L.G."/>
            <person name="Floudas D."/>
            <person name="Copeland A."/>
            <person name="Barry K.W."/>
            <person name="Cichocki N."/>
            <person name="Veneault-Fourrey C."/>
            <person name="LaButti K."/>
            <person name="Lindquist E.A."/>
            <person name="Lipzen A."/>
            <person name="Lundell T."/>
            <person name="Morin E."/>
            <person name="Murat C."/>
            <person name="Sun H."/>
            <person name="Tunlid A."/>
            <person name="Henrissat B."/>
            <person name="Grigoriev I.V."/>
            <person name="Hibbett D.S."/>
            <person name="Martin F."/>
            <person name="Nordberg H.P."/>
            <person name="Cantor M.N."/>
            <person name="Hua S.X."/>
        </authorList>
    </citation>
    <scope>NUCLEOTIDE SEQUENCE [LARGE SCALE GENOMIC DNA]</scope>
    <source>
        <strain evidence="3 4">Zn</strain>
    </source>
</reference>
<dbReference type="Proteomes" id="UP000054321">
    <property type="component" value="Unassembled WGS sequence"/>
</dbReference>
<keyword evidence="4" id="KW-1185">Reference proteome</keyword>
<dbReference type="InParanoid" id="A0A0C3D1V8"/>
<dbReference type="PANTHER" id="PTHR10039:SF5">
    <property type="entry name" value="NACHT DOMAIN-CONTAINING PROTEIN"/>
    <property type="match status" value="1"/>
</dbReference>
<feature type="domain" description="NACHT" evidence="2">
    <location>
        <begin position="123"/>
        <end position="286"/>
    </location>
</feature>
<keyword evidence="1" id="KW-0677">Repeat</keyword>
<feature type="non-terminal residue" evidence="3">
    <location>
        <position position="501"/>
    </location>
</feature>
<dbReference type="InterPro" id="IPR056693">
    <property type="entry name" value="DUF7791"/>
</dbReference>